<organism evidence="7">
    <name type="scientific">Tetraselmis chuii</name>
    <dbReference type="NCBI Taxonomy" id="63592"/>
    <lineage>
        <taxon>Eukaryota</taxon>
        <taxon>Viridiplantae</taxon>
        <taxon>Chlorophyta</taxon>
        <taxon>core chlorophytes</taxon>
        <taxon>Chlorodendrophyceae</taxon>
        <taxon>Chlorodendrales</taxon>
        <taxon>Chlorodendraceae</taxon>
        <taxon>Tetraselmis</taxon>
    </lineage>
</organism>
<dbReference type="AlphaFoldDB" id="A0A7S1X1M1"/>
<dbReference type="CDD" id="cd00200">
    <property type="entry name" value="WD40"/>
    <property type="match status" value="1"/>
</dbReference>
<feature type="region of interest" description="Disordered" evidence="6">
    <location>
        <begin position="1"/>
        <end position="68"/>
    </location>
</feature>
<evidence type="ECO:0008006" key="8">
    <source>
        <dbReference type="Google" id="ProtNLM"/>
    </source>
</evidence>
<dbReference type="InterPro" id="IPR036322">
    <property type="entry name" value="WD40_repeat_dom_sf"/>
</dbReference>
<dbReference type="Gene3D" id="2.130.10.10">
    <property type="entry name" value="YVTN repeat-like/Quinoprotein amine dehydrogenase"/>
    <property type="match status" value="1"/>
</dbReference>
<evidence type="ECO:0000256" key="5">
    <source>
        <dbReference type="PROSITE-ProRule" id="PRU00221"/>
    </source>
</evidence>
<dbReference type="PROSITE" id="PS00678">
    <property type="entry name" value="WD_REPEATS_1"/>
    <property type="match status" value="1"/>
</dbReference>
<dbReference type="SMART" id="SM00320">
    <property type="entry name" value="WD40"/>
    <property type="match status" value="8"/>
</dbReference>
<name>A0A7S1X1M1_9CHLO</name>
<evidence type="ECO:0000256" key="1">
    <source>
        <dbReference type="ARBA" id="ARBA00004496"/>
    </source>
</evidence>
<dbReference type="PRINTS" id="PR00320">
    <property type="entry name" value="GPROTEINBRPT"/>
</dbReference>
<feature type="compositionally biased region" description="Acidic residues" evidence="6">
    <location>
        <begin position="1"/>
        <end position="11"/>
    </location>
</feature>
<feature type="repeat" description="WD" evidence="5">
    <location>
        <begin position="336"/>
        <end position="377"/>
    </location>
</feature>
<feature type="compositionally biased region" description="Acidic residues" evidence="6">
    <location>
        <begin position="27"/>
        <end position="48"/>
    </location>
</feature>
<dbReference type="InterPro" id="IPR019775">
    <property type="entry name" value="WD40_repeat_CS"/>
</dbReference>
<protein>
    <recommendedName>
        <fullName evidence="8">Anaphase-promoting complex subunit 4 WD40 domain-containing protein</fullName>
    </recommendedName>
</protein>
<dbReference type="EMBL" id="HBGG01012546">
    <property type="protein sequence ID" value="CAD9204150.1"/>
    <property type="molecule type" value="Transcribed_RNA"/>
</dbReference>
<dbReference type="PANTHER" id="PTHR19857:SF8">
    <property type="entry name" value="ANGIO-ASSOCIATED MIGRATORY CELL PROTEIN"/>
    <property type="match status" value="1"/>
</dbReference>
<accession>A0A7S1X1M1</accession>
<keyword evidence="3 5" id="KW-0853">WD repeat</keyword>
<feature type="repeat" description="WD" evidence="5">
    <location>
        <begin position="203"/>
        <end position="244"/>
    </location>
</feature>
<dbReference type="InterPro" id="IPR015943">
    <property type="entry name" value="WD40/YVTN_repeat-like_dom_sf"/>
</dbReference>
<proteinExistence type="predicted"/>
<evidence type="ECO:0000313" key="7">
    <source>
        <dbReference type="EMBL" id="CAD9204150.1"/>
    </source>
</evidence>
<feature type="compositionally biased region" description="Low complexity" evidence="6">
    <location>
        <begin position="14"/>
        <end position="26"/>
    </location>
</feature>
<keyword evidence="4" id="KW-0677">Repeat</keyword>
<dbReference type="InterPro" id="IPR020472">
    <property type="entry name" value="WD40_PAC1"/>
</dbReference>
<evidence type="ECO:0000256" key="4">
    <source>
        <dbReference type="ARBA" id="ARBA00022737"/>
    </source>
</evidence>
<keyword evidence="2" id="KW-0963">Cytoplasm</keyword>
<reference evidence="7" key="1">
    <citation type="submission" date="2021-01" db="EMBL/GenBank/DDBJ databases">
        <authorList>
            <person name="Corre E."/>
            <person name="Pelletier E."/>
            <person name="Niang G."/>
            <person name="Scheremetjew M."/>
            <person name="Finn R."/>
            <person name="Kale V."/>
            <person name="Holt S."/>
            <person name="Cochrane G."/>
            <person name="Meng A."/>
            <person name="Brown T."/>
            <person name="Cohen L."/>
        </authorList>
    </citation>
    <scope>NUCLEOTIDE SEQUENCE</scope>
    <source>
        <strain evidence="7">PLY429</strain>
    </source>
</reference>
<evidence type="ECO:0000256" key="2">
    <source>
        <dbReference type="ARBA" id="ARBA00022490"/>
    </source>
</evidence>
<dbReference type="GO" id="GO:0005737">
    <property type="term" value="C:cytoplasm"/>
    <property type="evidence" value="ECO:0007669"/>
    <property type="project" value="UniProtKB-SubCell"/>
</dbReference>
<dbReference type="PROSITE" id="PS50294">
    <property type="entry name" value="WD_REPEATS_REGION"/>
    <property type="match status" value="5"/>
</dbReference>
<dbReference type="Pfam" id="PF00400">
    <property type="entry name" value="WD40"/>
    <property type="match status" value="7"/>
</dbReference>
<dbReference type="SUPFAM" id="SSF117289">
    <property type="entry name" value="Nucleoporin domain"/>
    <property type="match status" value="1"/>
</dbReference>
<evidence type="ECO:0000256" key="3">
    <source>
        <dbReference type="ARBA" id="ARBA00022574"/>
    </source>
</evidence>
<dbReference type="FunFam" id="2.130.10.10:FF:000074">
    <property type="entry name" value="Angio-associated migratory cell protein-like protein"/>
    <property type="match status" value="1"/>
</dbReference>
<dbReference type="PANTHER" id="PTHR19857">
    <property type="entry name" value="MITOCHONDRIAL DIVISION PROTEIN 1-RELATED"/>
    <property type="match status" value="1"/>
</dbReference>
<comment type="subcellular location">
    <subcellularLocation>
        <location evidence="1">Cytoplasm</location>
    </subcellularLocation>
</comment>
<evidence type="ECO:0000256" key="6">
    <source>
        <dbReference type="SAM" id="MobiDB-lite"/>
    </source>
</evidence>
<feature type="repeat" description="WD" evidence="5">
    <location>
        <begin position="119"/>
        <end position="160"/>
    </location>
</feature>
<dbReference type="InterPro" id="IPR001680">
    <property type="entry name" value="WD40_rpt"/>
</dbReference>
<feature type="repeat" description="WD" evidence="5">
    <location>
        <begin position="70"/>
        <end position="104"/>
    </location>
</feature>
<sequence>MGDEIPDDEAYLADADGNVLDGVVVADLDEDDEPDQSDDNSSDGEDGGDGGSGPSHIPDGANDDDSLHSFEAHTDSVYAVAWSAKHPDLVATGGGDDMAFIWRVGEDAFEENHGHTLELAGHTDSVVALSFSSSGELLATGGMDGVVKIWDTSSGDLVQSLEGPGEAINWIEWHPKGDVVLAGSEDYSVWMWGARVGKCMQVLSGHSGSVNCGKFTPDGKAIVTGSQDGSLRAWNPKTAEATVTLQGHSPQGQAFHPEGLVSIAVSGDSQAALSGSEDGSVFISNIVSGRILGAMRGHEDSVESVDFSGFLPICASGSVDNTARIWDTATASSRLVLNHPQAVNKVICSEDSALMYSSCLDGVLRCWDIRTGTCVRELRGHTQGILDMAVSPDFSMVVTASDDRTSKMFRP</sequence>
<dbReference type="SUPFAM" id="SSF50978">
    <property type="entry name" value="WD40 repeat-like"/>
    <property type="match status" value="1"/>
</dbReference>
<feature type="repeat" description="WD" evidence="5">
    <location>
        <begin position="378"/>
        <end position="411"/>
    </location>
</feature>
<gene>
    <name evidence="7" type="ORF">TCHU04912_LOCUS6385</name>
</gene>
<dbReference type="InterPro" id="IPR051179">
    <property type="entry name" value="WD_repeat_multifunction"/>
</dbReference>
<feature type="repeat" description="WD" evidence="5">
    <location>
        <begin position="161"/>
        <end position="202"/>
    </location>
</feature>
<dbReference type="PROSITE" id="PS50082">
    <property type="entry name" value="WD_REPEATS_2"/>
    <property type="match status" value="7"/>
</dbReference>
<feature type="repeat" description="WD" evidence="5">
    <location>
        <begin position="295"/>
        <end position="336"/>
    </location>
</feature>